<dbReference type="AlphaFoldDB" id="A0A4Q2AZ75"/>
<evidence type="ECO:0000313" key="2">
    <source>
        <dbReference type="Proteomes" id="UP000289316"/>
    </source>
</evidence>
<gene>
    <name evidence="1" type="ORF">D6C19_01435</name>
</gene>
<name>A0A4Q2AZ75_9LACO</name>
<proteinExistence type="predicted"/>
<dbReference type="RefSeq" id="WP_129303172.1">
    <property type="nucleotide sequence ID" value="NZ_QZFR01000005.1"/>
</dbReference>
<evidence type="ECO:0000313" key="1">
    <source>
        <dbReference type="EMBL" id="RXV75335.1"/>
    </source>
</evidence>
<comment type="caution">
    <text evidence="1">The sequence shown here is derived from an EMBL/GenBank/DDBJ whole genome shotgun (WGS) entry which is preliminary data.</text>
</comment>
<sequence length="183" mass="20836">MSLEFYAGIDNFKVDAKGNISITEKLAGSALKNKLDELQKLKADGVVRVTIESAVTRYTEKIDAETLEPVEYYERDIKGVWTTVENEQTSLDVGEEQTIEREEEITADVVDKFLLTEKYELKSDFDPKKVLIRIAEGYTFDEIASELKAESASELIKKLSEARIEYAGMAKAWYEVKEDDDEE</sequence>
<dbReference type="Proteomes" id="UP000289316">
    <property type="component" value="Unassembled WGS sequence"/>
</dbReference>
<protein>
    <submittedName>
        <fullName evidence="1">DNA primase</fullName>
    </submittedName>
</protein>
<reference evidence="1 2" key="1">
    <citation type="submission" date="2018-09" db="EMBL/GenBank/DDBJ databases">
        <title>Murine metabolic-syndrome-specific gut microbial biobank.</title>
        <authorList>
            <person name="Liu C."/>
        </authorList>
    </citation>
    <scope>NUCLEOTIDE SEQUENCE [LARGE SCALE GENOMIC DNA]</scope>
    <source>
        <strain evidence="1 2">C-30</strain>
    </source>
</reference>
<accession>A0A4Q2AZ75</accession>
<dbReference type="OrthoDB" id="2297990at2"/>
<dbReference type="EMBL" id="QZFR01000005">
    <property type="protein sequence ID" value="RXV75335.1"/>
    <property type="molecule type" value="Genomic_DNA"/>
</dbReference>
<organism evidence="1 2">
    <name type="scientific">Ligilactobacillus murinus</name>
    <dbReference type="NCBI Taxonomy" id="1622"/>
    <lineage>
        <taxon>Bacteria</taxon>
        <taxon>Bacillati</taxon>
        <taxon>Bacillota</taxon>
        <taxon>Bacilli</taxon>
        <taxon>Lactobacillales</taxon>
        <taxon>Lactobacillaceae</taxon>
        <taxon>Ligilactobacillus</taxon>
    </lineage>
</organism>